<evidence type="ECO:0000313" key="3">
    <source>
        <dbReference type="Proteomes" id="UP001565220"/>
    </source>
</evidence>
<gene>
    <name evidence="2" type="ORF">AB8S09_06960</name>
</gene>
<dbReference type="EMBL" id="JBGFFE010000007">
    <property type="protein sequence ID" value="MEY8763380.1"/>
    <property type="molecule type" value="Genomic_DNA"/>
</dbReference>
<dbReference type="RefSeq" id="WP_369868782.1">
    <property type="nucleotide sequence ID" value="NZ_JBGFFE010000007.1"/>
</dbReference>
<dbReference type="InterPro" id="IPR043711">
    <property type="entry name" value="DUF5651"/>
</dbReference>
<feature type="domain" description="DUF5651" evidence="1">
    <location>
        <begin position="107"/>
        <end position="159"/>
    </location>
</feature>
<organism evidence="2 3">
    <name type="scientific">Clostridium lapidicellarium</name>
    <dbReference type="NCBI Taxonomy" id="3240931"/>
    <lineage>
        <taxon>Bacteria</taxon>
        <taxon>Bacillati</taxon>
        <taxon>Bacillota</taxon>
        <taxon>Clostridia</taxon>
        <taxon>Eubacteriales</taxon>
        <taxon>Clostridiaceae</taxon>
        <taxon>Clostridium</taxon>
    </lineage>
</organism>
<comment type="caution">
    <text evidence="2">The sequence shown here is derived from an EMBL/GenBank/DDBJ whole genome shotgun (WGS) entry which is preliminary data.</text>
</comment>
<reference evidence="2 3" key="1">
    <citation type="submission" date="2024-08" db="EMBL/GenBank/DDBJ databases">
        <title>Clostridium lapicellarii sp. nov., and Clostridium renhuaiense sp. nov., two species isolated from the mud in a fermentation cellar used for producing sauce-flavour Chinese liquors.</title>
        <authorList>
            <person name="Yang F."/>
            <person name="Wang H."/>
            <person name="Chen L.Q."/>
            <person name="Zhou N."/>
            <person name="Lu J.J."/>
            <person name="Pu X.X."/>
            <person name="Wan B."/>
            <person name="Wang L."/>
            <person name="Liu S.J."/>
        </authorList>
    </citation>
    <scope>NUCLEOTIDE SEQUENCE [LARGE SCALE GENOMIC DNA]</scope>
    <source>
        <strain evidence="2 3">MT-113</strain>
    </source>
</reference>
<protein>
    <submittedName>
        <fullName evidence="2">DUF5651 domain-containing protein</fullName>
    </submittedName>
</protein>
<proteinExistence type="predicted"/>
<dbReference type="Pfam" id="PF18892">
    <property type="entry name" value="DUF5651"/>
    <property type="match status" value="1"/>
</dbReference>
<accession>A0ABV4DVW4</accession>
<sequence length="161" mass="18979">MISNILSKLNIGEQMELRAYIGKQVEKKALQMQGELEKAATEREDVLKKLNDDTWHRIETWLHMAMREHKISEKRIKDIDARVLELANKYENKLLIGEDIKSKYKVMADEDFRSIIEILIDRSCRNCNKHSKGCEVFGILKKYDIPYPTGERRKCKYGYGR</sequence>
<dbReference type="Proteomes" id="UP001565220">
    <property type="component" value="Unassembled WGS sequence"/>
</dbReference>
<keyword evidence="3" id="KW-1185">Reference proteome</keyword>
<evidence type="ECO:0000259" key="1">
    <source>
        <dbReference type="Pfam" id="PF18892"/>
    </source>
</evidence>
<evidence type="ECO:0000313" key="2">
    <source>
        <dbReference type="EMBL" id="MEY8763380.1"/>
    </source>
</evidence>
<name>A0ABV4DVW4_9CLOT</name>